<keyword evidence="7" id="KW-1185">Reference proteome</keyword>
<comment type="subcellular location">
    <subcellularLocation>
        <location evidence="1">Nucleus</location>
    </subcellularLocation>
</comment>
<evidence type="ECO:0000256" key="2">
    <source>
        <dbReference type="ARBA" id="ARBA00022723"/>
    </source>
</evidence>
<dbReference type="Proteomes" id="UP000515129">
    <property type="component" value="Unplaced"/>
</dbReference>
<keyword evidence="6" id="KW-0539">Nucleus</keyword>
<keyword evidence="4" id="KW-0863">Zinc-finger</keyword>
<evidence type="ECO:0000256" key="6">
    <source>
        <dbReference type="ARBA" id="ARBA00023242"/>
    </source>
</evidence>
<dbReference type="AlphaFoldDB" id="A0A6P6PIJ2"/>
<keyword evidence="3" id="KW-0677">Repeat</keyword>
<dbReference type="GO" id="GO:0000981">
    <property type="term" value="F:DNA-binding transcription factor activity, RNA polymerase II-specific"/>
    <property type="evidence" value="ECO:0007669"/>
    <property type="project" value="TreeGrafter"/>
</dbReference>
<reference evidence="8" key="1">
    <citation type="submission" date="2025-08" db="UniProtKB">
        <authorList>
            <consortium name="RefSeq"/>
        </authorList>
    </citation>
    <scope>IDENTIFICATION</scope>
    <source>
        <strain evidence="8">Wakin</strain>
        <tissue evidence="8">Muscle</tissue>
    </source>
</reference>
<sequence>MPGRGIFSPRAVSPSLRPGCFFLHNVHHLYEFKERLAAGLCQKPSWISFMLGILGSFPTLSLSLSFSLAGPHHIFPNFHSPIPVDVRHHEGRYHYEPHALHALHGAAGLGGSPVISDISLIRLSPGSESSFLPPHSYVSPHVEHYLRSAHSSPSLSMISAARGLSPAD</sequence>
<dbReference type="InterPro" id="IPR043359">
    <property type="entry name" value="GLI-like"/>
</dbReference>
<evidence type="ECO:0000256" key="1">
    <source>
        <dbReference type="ARBA" id="ARBA00004123"/>
    </source>
</evidence>
<evidence type="ECO:0000256" key="5">
    <source>
        <dbReference type="ARBA" id="ARBA00022833"/>
    </source>
</evidence>
<feature type="non-terminal residue" evidence="8">
    <location>
        <position position="168"/>
    </location>
</feature>
<dbReference type="GO" id="GO:0000978">
    <property type="term" value="F:RNA polymerase II cis-regulatory region sequence-specific DNA binding"/>
    <property type="evidence" value="ECO:0007669"/>
    <property type="project" value="TreeGrafter"/>
</dbReference>
<keyword evidence="5" id="KW-0862">Zinc</keyword>
<dbReference type="GO" id="GO:0008270">
    <property type="term" value="F:zinc ion binding"/>
    <property type="evidence" value="ECO:0007669"/>
    <property type="project" value="UniProtKB-KW"/>
</dbReference>
<dbReference type="GeneID" id="113099802"/>
<accession>A0A6P6PIJ2</accession>
<organism evidence="7 8">
    <name type="scientific">Carassius auratus</name>
    <name type="common">Goldfish</name>
    <dbReference type="NCBI Taxonomy" id="7957"/>
    <lineage>
        <taxon>Eukaryota</taxon>
        <taxon>Metazoa</taxon>
        <taxon>Chordata</taxon>
        <taxon>Craniata</taxon>
        <taxon>Vertebrata</taxon>
        <taxon>Euteleostomi</taxon>
        <taxon>Actinopterygii</taxon>
        <taxon>Neopterygii</taxon>
        <taxon>Teleostei</taxon>
        <taxon>Ostariophysi</taxon>
        <taxon>Cypriniformes</taxon>
        <taxon>Cyprinidae</taxon>
        <taxon>Cyprininae</taxon>
        <taxon>Carassius</taxon>
    </lineage>
</organism>
<dbReference type="PANTHER" id="PTHR45718:SF6">
    <property type="entry name" value="ZINC FINGER PROTEIN GLI2"/>
    <property type="match status" value="1"/>
</dbReference>
<evidence type="ECO:0000313" key="7">
    <source>
        <dbReference type="Proteomes" id="UP000515129"/>
    </source>
</evidence>
<dbReference type="PANTHER" id="PTHR45718">
    <property type="entry name" value="TRANSCRIPTIONAL ACTIVATOR CUBITUS INTERRUPTUS"/>
    <property type="match status" value="1"/>
</dbReference>
<dbReference type="KEGG" id="caua:113099802"/>
<proteinExistence type="predicted"/>
<dbReference type="RefSeq" id="XP_026120539.1">
    <property type="nucleotide sequence ID" value="XM_026264754.1"/>
</dbReference>
<evidence type="ECO:0000256" key="3">
    <source>
        <dbReference type="ARBA" id="ARBA00022737"/>
    </source>
</evidence>
<name>A0A6P6PIJ2_CARAU</name>
<keyword evidence="2" id="KW-0479">Metal-binding</keyword>
<evidence type="ECO:0000313" key="8">
    <source>
        <dbReference type="RefSeq" id="XP_026120539.1"/>
    </source>
</evidence>
<gene>
    <name evidence="8" type="primary">LOC113099802</name>
</gene>
<evidence type="ECO:0000256" key="4">
    <source>
        <dbReference type="ARBA" id="ARBA00022771"/>
    </source>
</evidence>
<dbReference type="GO" id="GO:0005634">
    <property type="term" value="C:nucleus"/>
    <property type="evidence" value="ECO:0007669"/>
    <property type="project" value="UniProtKB-SubCell"/>
</dbReference>
<dbReference type="OrthoDB" id="8899982at2759"/>
<protein>
    <submittedName>
        <fullName evidence="8">Zinc finger protein GLI2-like</fullName>
    </submittedName>
</protein>
<dbReference type="GO" id="GO:0007224">
    <property type="term" value="P:smoothened signaling pathway"/>
    <property type="evidence" value="ECO:0007669"/>
    <property type="project" value="TreeGrafter"/>
</dbReference>